<dbReference type="Proteomes" id="UP000655830">
    <property type="component" value="Unassembled WGS sequence"/>
</dbReference>
<evidence type="ECO:0000313" key="6">
    <source>
        <dbReference type="EMBL" id="MBC8580446.1"/>
    </source>
</evidence>
<dbReference type="PANTHER" id="PTHR10584:SF166">
    <property type="entry name" value="RIBOKINASE"/>
    <property type="match status" value="1"/>
</dbReference>
<protein>
    <submittedName>
        <fullName evidence="6">Carbohydrate kinase family protein</fullName>
    </submittedName>
</protein>
<name>A0A926IFD4_9FIRM</name>
<dbReference type="PRINTS" id="PR00990">
    <property type="entry name" value="RIBOKINASE"/>
</dbReference>
<sequence>MSNKKWDVYVYGDINVDLVIPGVERLPLPGQEDVVETMNTYVGGGAAIFTLGIGKLGLNPVFQGTIGDDCYGKFILDEFREKNVDQTLLGISSINKTGISISFTNEADRSFLTYRGTNDEIDLSKVDVEKVKEARHIHLTSYMGRKNHEQYLELLKEIKAYGTTTVSFDVGWDDAGEWYQGIYELYPYIDILFMNETEAIHYSRKKEVIDAIKDFGKTCKLVVAKLGKKGSIAVKDGHIYEAASYSVEAIDTTGAGDSFNAGFVYGFLKGKSIEEALKCGNACGGLSVTALGGNTGFPKEDELIKFMAKRER</sequence>
<dbReference type="PANTHER" id="PTHR10584">
    <property type="entry name" value="SUGAR KINASE"/>
    <property type="match status" value="1"/>
</dbReference>
<dbReference type="InterPro" id="IPR011611">
    <property type="entry name" value="PfkB_dom"/>
</dbReference>
<dbReference type="GO" id="GO:0016301">
    <property type="term" value="F:kinase activity"/>
    <property type="evidence" value="ECO:0007669"/>
    <property type="project" value="UniProtKB-KW"/>
</dbReference>
<gene>
    <name evidence="6" type="ORF">H8718_13000</name>
</gene>
<feature type="domain" description="Carbohydrate kinase PfkB" evidence="5">
    <location>
        <begin position="8"/>
        <end position="299"/>
    </location>
</feature>
<reference evidence="6" key="1">
    <citation type="submission" date="2020-08" db="EMBL/GenBank/DDBJ databases">
        <title>Genome public.</title>
        <authorList>
            <person name="Liu C."/>
            <person name="Sun Q."/>
        </authorList>
    </citation>
    <scope>NUCLEOTIDE SEQUENCE</scope>
    <source>
        <strain evidence="6">NSJ-12</strain>
    </source>
</reference>
<keyword evidence="7" id="KW-1185">Reference proteome</keyword>
<proteinExistence type="inferred from homology"/>
<evidence type="ECO:0000256" key="2">
    <source>
        <dbReference type="ARBA" id="ARBA00022679"/>
    </source>
</evidence>
<comment type="caution">
    <text evidence="6">The sequence shown here is derived from an EMBL/GenBank/DDBJ whole genome shotgun (WGS) entry which is preliminary data.</text>
</comment>
<comment type="similarity">
    <text evidence="1 4">Belongs to the carbohydrate kinase PfkB family.</text>
</comment>
<keyword evidence="2 4" id="KW-0808">Transferase</keyword>
<dbReference type="Pfam" id="PF00294">
    <property type="entry name" value="PfkB"/>
    <property type="match status" value="1"/>
</dbReference>
<accession>A0A926IFD4</accession>
<dbReference type="PROSITE" id="PS00584">
    <property type="entry name" value="PFKB_KINASES_2"/>
    <property type="match status" value="1"/>
</dbReference>
<dbReference type="SUPFAM" id="SSF53613">
    <property type="entry name" value="Ribokinase-like"/>
    <property type="match status" value="1"/>
</dbReference>
<dbReference type="InterPro" id="IPR002173">
    <property type="entry name" value="Carboh/pur_kinase_PfkB_CS"/>
</dbReference>
<dbReference type="RefSeq" id="WP_249333231.1">
    <property type="nucleotide sequence ID" value="NZ_JACRSY010000021.1"/>
</dbReference>
<dbReference type="InterPro" id="IPR002139">
    <property type="entry name" value="Ribo/fructo_kinase"/>
</dbReference>
<evidence type="ECO:0000256" key="3">
    <source>
        <dbReference type="ARBA" id="ARBA00022777"/>
    </source>
</evidence>
<evidence type="ECO:0000259" key="5">
    <source>
        <dbReference type="Pfam" id="PF00294"/>
    </source>
</evidence>
<dbReference type="InterPro" id="IPR029056">
    <property type="entry name" value="Ribokinase-like"/>
</dbReference>
<keyword evidence="3 4" id="KW-0418">Kinase</keyword>
<dbReference type="EMBL" id="JACRSY010000021">
    <property type="protein sequence ID" value="MBC8580446.1"/>
    <property type="molecule type" value="Genomic_DNA"/>
</dbReference>
<evidence type="ECO:0000256" key="1">
    <source>
        <dbReference type="ARBA" id="ARBA00010688"/>
    </source>
</evidence>
<evidence type="ECO:0000256" key="4">
    <source>
        <dbReference type="RuleBase" id="RU003704"/>
    </source>
</evidence>
<organism evidence="6 7">
    <name type="scientific">Zhenhengia yiwuensis</name>
    <dbReference type="NCBI Taxonomy" id="2763666"/>
    <lineage>
        <taxon>Bacteria</taxon>
        <taxon>Bacillati</taxon>
        <taxon>Bacillota</taxon>
        <taxon>Clostridia</taxon>
        <taxon>Lachnospirales</taxon>
        <taxon>Lachnospiraceae</taxon>
        <taxon>Zhenhengia</taxon>
    </lineage>
</organism>
<dbReference type="Gene3D" id="3.40.1190.20">
    <property type="match status" value="1"/>
</dbReference>
<dbReference type="GO" id="GO:0006796">
    <property type="term" value="P:phosphate-containing compound metabolic process"/>
    <property type="evidence" value="ECO:0007669"/>
    <property type="project" value="UniProtKB-ARBA"/>
</dbReference>
<dbReference type="AlphaFoldDB" id="A0A926IFD4"/>
<evidence type="ECO:0000313" key="7">
    <source>
        <dbReference type="Proteomes" id="UP000655830"/>
    </source>
</evidence>